<proteinExistence type="predicted"/>
<keyword evidence="2" id="KW-1185">Reference proteome</keyword>
<name>A0A1R4H393_9GAMM</name>
<sequence length="32" mass="3295">MAAAEVVVAVTDGNNAVIDRFNKTFIAGDVGE</sequence>
<dbReference type="AlphaFoldDB" id="A0A1R4H393"/>
<reference evidence="2" key="1">
    <citation type="submission" date="2017-02" db="EMBL/GenBank/DDBJ databases">
        <authorList>
            <person name="Daims H."/>
        </authorList>
    </citation>
    <scope>NUCLEOTIDE SEQUENCE [LARGE SCALE GENOMIC DNA]</scope>
</reference>
<protein>
    <submittedName>
        <fullName evidence="1">Uncharacterized protein</fullName>
    </submittedName>
</protein>
<dbReference type="Proteomes" id="UP000195667">
    <property type="component" value="Unassembled WGS sequence"/>
</dbReference>
<evidence type="ECO:0000313" key="2">
    <source>
        <dbReference type="Proteomes" id="UP000195667"/>
    </source>
</evidence>
<gene>
    <name evidence="1" type="ORF">CRENPOLYSF1_1530007</name>
</gene>
<accession>A0A1R4H393</accession>
<organism evidence="1 2">
    <name type="scientific">Crenothrix polyspora</name>
    <dbReference type="NCBI Taxonomy" id="360316"/>
    <lineage>
        <taxon>Bacteria</taxon>
        <taxon>Pseudomonadati</taxon>
        <taxon>Pseudomonadota</taxon>
        <taxon>Gammaproteobacteria</taxon>
        <taxon>Methylococcales</taxon>
        <taxon>Crenotrichaceae</taxon>
        <taxon>Crenothrix</taxon>
    </lineage>
</organism>
<dbReference type="EMBL" id="FUKI01000061">
    <property type="protein sequence ID" value="SJM90718.1"/>
    <property type="molecule type" value="Genomic_DNA"/>
</dbReference>
<evidence type="ECO:0000313" key="1">
    <source>
        <dbReference type="EMBL" id="SJM90718.1"/>
    </source>
</evidence>